<evidence type="ECO:0000313" key="9">
    <source>
        <dbReference type="Proteomes" id="UP000682733"/>
    </source>
</evidence>
<organism evidence="8 9">
    <name type="scientific">Didymodactylos carnosus</name>
    <dbReference type="NCBI Taxonomy" id="1234261"/>
    <lineage>
        <taxon>Eukaryota</taxon>
        <taxon>Metazoa</taxon>
        <taxon>Spiralia</taxon>
        <taxon>Gnathifera</taxon>
        <taxon>Rotifera</taxon>
        <taxon>Eurotatoria</taxon>
        <taxon>Bdelloidea</taxon>
        <taxon>Philodinida</taxon>
        <taxon>Philodinidae</taxon>
        <taxon>Didymodactylos</taxon>
    </lineage>
</organism>
<dbReference type="InterPro" id="IPR036250">
    <property type="entry name" value="AcylCo_DH-like_C"/>
</dbReference>
<evidence type="ECO:0000256" key="4">
    <source>
        <dbReference type="ARBA" id="ARBA00022827"/>
    </source>
</evidence>
<dbReference type="GO" id="GO:0050660">
    <property type="term" value="F:flavin adenine dinucleotide binding"/>
    <property type="evidence" value="ECO:0007669"/>
    <property type="project" value="InterPro"/>
</dbReference>
<feature type="domain" description="Acyl-CoA dehydrogenase/oxidase C-terminal" evidence="5">
    <location>
        <begin position="242"/>
        <end position="389"/>
    </location>
</feature>
<evidence type="ECO:0000313" key="7">
    <source>
        <dbReference type="EMBL" id="CAF1081143.1"/>
    </source>
</evidence>
<dbReference type="PANTHER" id="PTHR43884:SF12">
    <property type="entry name" value="ISOVALERYL-COA DEHYDROGENASE, MITOCHONDRIAL-RELATED"/>
    <property type="match status" value="1"/>
</dbReference>
<dbReference type="Pfam" id="PF00441">
    <property type="entry name" value="Acyl-CoA_dh_1"/>
    <property type="match status" value="1"/>
</dbReference>
<comment type="cofactor">
    <cofactor evidence="1">
        <name>FAD</name>
        <dbReference type="ChEBI" id="CHEBI:57692"/>
    </cofactor>
</comment>
<dbReference type="InterPro" id="IPR013786">
    <property type="entry name" value="AcylCoA_DH/ox_N"/>
</dbReference>
<dbReference type="Gene3D" id="2.40.110.10">
    <property type="entry name" value="Butyryl-CoA Dehydrogenase, subunit A, domain 2"/>
    <property type="match status" value="1"/>
</dbReference>
<name>A0A8S2K9P1_9BILA</name>
<dbReference type="CDD" id="cd00567">
    <property type="entry name" value="ACAD"/>
    <property type="match status" value="1"/>
</dbReference>
<keyword evidence="3" id="KW-0285">Flavoprotein</keyword>
<feature type="domain" description="Acyl-CoA dehydrogenase/oxidase N-terminal" evidence="6">
    <location>
        <begin position="4"/>
        <end position="109"/>
    </location>
</feature>
<evidence type="ECO:0008006" key="10">
    <source>
        <dbReference type="Google" id="ProtNLM"/>
    </source>
</evidence>
<dbReference type="Gene3D" id="1.20.140.10">
    <property type="entry name" value="Butyryl-CoA Dehydrogenase, subunit A, domain 3"/>
    <property type="match status" value="1"/>
</dbReference>
<dbReference type="SUPFAM" id="SSF47203">
    <property type="entry name" value="Acyl-CoA dehydrogenase C-terminal domain-like"/>
    <property type="match status" value="1"/>
</dbReference>
<dbReference type="EMBL" id="CAJNOK010009102">
    <property type="protein sequence ID" value="CAF1081143.1"/>
    <property type="molecule type" value="Genomic_DNA"/>
</dbReference>
<dbReference type="GO" id="GO:0046359">
    <property type="term" value="P:butyrate catabolic process"/>
    <property type="evidence" value="ECO:0007669"/>
    <property type="project" value="TreeGrafter"/>
</dbReference>
<evidence type="ECO:0000256" key="1">
    <source>
        <dbReference type="ARBA" id="ARBA00001974"/>
    </source>
</evidence>
<evidence type="ECO:0000259" key="5">
    <source>
        <dbReference type="Pfam" id="PF00441"/>
    </source>
</evidence>
<reference evidence="8" key="1">
    <citation type="submission" date="2021-02" db="EMBL/GenBank/DDBJ databases">
        <authorList>
            <person name="Nowell W R."/>
        </authorList>
    </citation>
    <scope>NUCLEOTIDE SEQUENCE</scope>
</reference>
<dbReference type="InterPro" id="IPR009100">
    <property type="entry name" value="AcylCoA_DH/oxidase_NM_dom_sf"/>
</dbReference>
<dbReference type="Pfam" id="PF02771">
    <property type="entry name" value="Acyl-CoA_dh_N"/>
    <property type="match status" value="1"/>
</dbReference>
<dbReference type="GO" id="GO:0003995">
    <property type="term" value="F:acyl-CoA dehydrogenase activity"/>
    <property type="evidence" value="ECO:0007669"/>
    <property type="project" value="TreeGrafter"/>
</dbReference>
<keyword evidence="4" id="KW-0274">FAD</keyword>
<comment type="caution">
    <text evidence="8">The sequence shown here is derived from an EMBL/GenBank/DDBJ whole genome shotgun (WGS) entry which is preliminary data.</text>
</comment>
<dbReference type="InterPro" id="IPR009075">
    <property type="entry name" value="AcylCo_DH/oxidase_C"/>
</dbReference>
<protein>
    <recommendedName>
        <fullName evidence="10">Acyl-CoA dehydrogenase</fullName>
    </recommendedName>
</protein>
<evidence type="ECO:0000256" key="3">
    <source>
        <dbReference type="ARBA" id="ARBA00022630"/>
    </source>
</evidence>
<dbReference type="GO" id="GO:0033539">
    <property type="term" value="P:fatty acid beta-oxidation using acyl-CoA dehydrogenase"/>
    <property type="evidence" value="ECO:0007669"/>
    <property type="project" value="TreeGrafter"/>
</dbReference>
<comment type="similarity">
    <text evidence="2">Belongs to the acyl-CoA dehydrogenase family.</text>
</comment>
<dbReference type="PANTHER" id="PTHR43884">
    <property type="entry name" value="ACYL-COA DEHYDROGENASE"/>
    <property type="match status" value="1"/>
</dbReference>
<sequence>MLQKFADTYLKEAYNKYMLLPDPRSRFQSTQYIYHAAIQSGLILAQIPTREGGTNEGLKYGMIMAEELYAVDPSIALTILGTGLGLSPLLLFGSPTQKKEFLESFLSKEGTPLASFVASEVGGNANWLDPSPSARGVQTFIEQDGDDHWILNGEKIWATNVGGWTSRGPHLMCVVCRMKGNSTPLSSMSIVIVTRSDIDANPADAFTVVDDFEMVGHRATSGPHIKLTNLRIPAKNMLCEPGSGAQAVETVFTASACIVAALSIGIMRTAFEKALFFAKSETRNGSHAIIHYQSVSDILLVMKTKLETSRGLASRAVELLESQGSGELAHLAKIYCSESATEVVVDAMKVVGVESYRADFGFGQLMDNALVLSVFDGGNIGVRRRQVQKIFENEEYNPRTLLA</sequence>
<dbReference type="InterPro" id="IPR046373">
    <property type="entry name" value="Acyl-CoA_Oxase/DH_mid-dom_sf"/>
</dbReference>
<evidence type="ECO:0000313" key="8">
    <source>
        <dbReference type="EMBL" id="CAF3844097.1"/>
    </source>
</evidence>
<evidence type="ECO:0000256" key="2">
    <source>
        <dbReference type="ARBA" id="ARBA00009347"/>
    </source>
</evidence>
<dbReference type="Proteomes" id="UP000677228">
    <property type="component" value="Unassembled WGS sequence"/>
</dbReference>
<dbReference type="InterPro" id="IPR037069">
    <property type="entry name" value="AcylCoA_DH/ox_N_sf"/>
</dbReference>
<dbReference type="EMBL" id="CAJOBA010009118">
    <property type="protein sequence ID" value="CAF3844097.1"/>
    <property type="molecule type" value="Genomic_DNA"/>
</dbReference>
<dbReference type="Gene3D" id="1.10.540.10">
    <property type="entry name" value="Acyl-CoA dehydrogenase/oxidase, N-terminal domain"/>
    <property type="match status" value="1"/>
</dbReference>
<dbReference type="AlphaFoldDB" id="A0A8S2K9P1"/>
<dbReference type="SUPFAM" id="SSF56645">
    <property type="entry name" value="Acyl-CoA dehydrogenase NM domain-like"/>
    <property type="match status" value="1"/>
</dbReference>
<gene>
    <name evidence="7" type="ORF">OVA965_LOCUS18367</name>
    <name evidence="8" type="ORF">TMI583_LOCUS18379</name>
</gene>
<accession>A0A8S2K9P1</accession>
<dbReference type="Proteomes" id="UP000682733">
    <property type="component" value="Unassembled WGS sequence"/>
</dbReference>
<evidence type="ECO:0000259" key="6">
    <source>
        <dbReference type="Pfam" id="PF02771"/>
    </source>
</evidence>
<proteinExistence type="inferred from homology"/>